<evidence type="ECO:0000256" key="3">
    <source>
        <dbReference type="ARBA" id="ARBA00008281"/>
    </source>
</evidence>
<gene>
    <name evidence="11" type="ORF">GJ668_04365</name>
</gene>
<comment type="caution">
    <text evidence="11">The sequence shown here is derived from an EMBL/GenBank/DDBJ whole genome shotgun (WGS) entry which is preliminary data.</text>
</comment>
<evidence type="ECO:0000256" key="2">
    <source>
        <dbReference type="ARBA" id="ARBA00004162"/>
    </source>
</evidence>
<name>A0A6N8EBP2_9GAMM</name>
<dbReference type="GO" id="GO:0006935">
    <property type="term" value="P:chemotaxis"/>
    <property type="evidence" value="ECO:0007669"/>
    <property type="project" value="UniProtKB-KW"/>
</dbReference>
<keyword evidence="6 10" id="KW-0812">Transmembrane</keyword>
<dbReference type="GO" id="GO:0071978">
    <property type="term" value="P:bacterial-type flagellum-dependent swarming motility"/>
    <property type="evidence" value="ECO:0007669"/>
    <property type="project" value="TreeGrafter"/>
</dbReference>
<keyword evidence="7 10" id="KW-0283">Flagellar rotation</keyword>
<dbReference type="GO" id="GO:0009425">
    <property type="term" value="C:bacterial-type flagellum basal body"/>
    <property type="evidence" value="ECO:0007669"/>
    <property type="project" value="InterPro"/>
</dbReference>
<keyword evidence="4" id="KW-1003">Cell membrane</keyword>
<dbReference type="OrthoDB" id="5616092at2"/>
<dbReference type="RefSeq" id="WP_155448891.1">
    <property type="nucleotide sequence ID" value="NZ_WNKT01000005.1"/>
</dbReference>
<dbReference type="EMBL" id="WNKT01000005">
    <property type="protein sequence ID" value="MTW20329.1"/>
    <property type="molecule type" value="Genomic_DNA"/>
</dbReference>
<evidence type="ECO:0000256" key="6">
    <source>
        <dbReference type="ARBA" id="ARBA00022692"/>
    </source>
</evidence>
<dbReference type="InterPro" id="IPR005503">
    <property type="entry name" value="FliL"/>
</dbReference>
<protein>
    <recommendedName>
        <fullName evidence="10">Flagellar protein FliL</fullName>
    </recommendedName>
</protein>
<dbReference type="PANTHER" id="PTHR35091">
    <property type="entry name" value="FLAGELLAR PROTEIN FLIL"/>
    <property type="match status" value="1"/>
</dbReference>
<accession>A0A6N8EBP2</accession>
<keyword evidence="12" id="KW-1185">Reference proteome</keyword>
<keyword evidence="10" id="KW-0997">Cell inner membrane</keyword>
<keyword evidence="11" id="KW-0966">Cell projection</keyword>
<evidence type="ECO:0000256" key="1">
    <source>
        <dbReference type="ARBA" id="ARBA00002254"/>
    </source>
</evidence>
<comment type="function">
    <text evidence="1 10">Controls the rotational direction of flagella during chemotaxis.</text>
</comment>
<dbReference type="AlphaFoldDB" id="A0A6N8EBP2"/>
<keyword evidence="8 10" id="KW-1133">Transmembrane helix</keyword>
<keyword evidence="5 10" id="KW-0145">Chemotaxis</keyword>
<evidence type="ECO:0000256" key="9">
    <source>
        <dbReference type="ARBA" id="ARBA00023136"/>
    </source>
</evidence>
<evidence type="ECO:0000256" key="4">
    <source>
        <dbReference type="ARBA" id="ARBA00022475"/>
    </source>
</evidence>
<evidence type="ECO:0000313" key="12">
    <source>
        <dbReference type="Proteomes" id="UP000434044"/>
    </source>
</evidence>
<evidence type="ECO:0000313" key="11">
    <source>
        <dbReference type="EMBL" id="MTW20329.1"/>
    </source>
</evidence>
<comment type="similarity">
    <text evidence="3 10">Belongs to the FliL family.</text>
</comment>
<evidence type="ECO:0000256" key="7">
    <source>
        <dbReference type="ARBA" id="ARBA00022779"/>
    </source>
</evidence>
<keyword evidence="11" id="KW-0282">Flagellum</keyword>
<dbReference type="Pfam" id="PF03748">
    <property type="entry name" value="FliL"/>
    <property type="match status" value="1"/>
</dbReference>
<keyword evidence="9 10" id="KW-0472">Membrane</keyword>
<dbReference type="GO" id="GO:0005886">
    <property type="term" value="C:plasma membrane"/>
    <property type="evidence" value="ECO:0007669"/>
    <property type="project" value="UniProtKB-SubCell"/>
</dbReference>
<dbReference type="Proteomes" id="UP000434044">
    <property type="component" value="Unassembled WGS sequence"/>
</dbReference>
<feature type="transmembrane region" description="Helical" evidence="10">
    <location>
        <begin position="26"/>
        <end position="49"/>
    </location>
</feature>
<reference evidence="11 12" key="1">
    <citation type="submission" date="2019-11" db="EMBL/GenBank/DDBJ databases">
        <title>Whole-genome sequence of the anaerobic purple sulfur bacterium Allochromatium palmeri DSM 15591.</title>
        <authorList>
            <person name="Kyndt J.A."/>
            <person name="Meyer T.E."/>
        </authorList>
    </citation>
    <scope>NUCLEOTIDE SEQUENCE [LARGE SCALE GENOMIC DNA]</scope>
    <source>
        <strain evidence="11 12">DSM 15591</strain>
    </source>
</reference>
<evidence type="ECO:0000256" key="5">
    <source>
        <dbReference type="ARBA" id="ARBA00022500"/>
    </source>
</evidence>
<evidence type="ECO:0000256" key="8">
    <source>
        <dbReference type="ARBA" id="ARBA00022989"/>
    </source>
</evidence>
<dbReference type="PANTHER" id="PTHR35091:SF2">
    <property type="entry name" value="FLAGELLAR PROTEIN FLIL"/>
    <property type="match status" value="1"/>
</dbReference>
<keyword evidence="11" id="KW-0969">Cilium</keyword>
<comment type="subcellular location">
    <subcellularLocation>
        <location evidence="10">Cell inner membrane</location>
    </subcellularLocation>
    <subcellularLocation>
        <location evidence="2">Cell membrane</location>
        <topology evidence="2">Single-pass membrane protein</topology>
    </subcellularLocation>
</comment>
<evidence type="ECO:0000256" key="10">
    <source>
        <dbReference type="RuleBase" id="RU364125"/>
    </source>
</evidence>
<organism evidence="11 12">
    <name type="scientific">Allochromatium palmeri</name>
    <dbReference type="NCBI Taxonomy" id="231048"/>
    <lineage>
        <taxon>Bacteria</taxon>
        <taxon>Pseudomonadati</taxon>
        <taxon>Pseudomonadota</taxon>
        <taxon>Gammaproteobacteria</taxon>
        <taxon>Chromatiales</taxon>
        <taxon>Chromatiaceae</taxon>
        <taxon>Allochromatium</taxon>
    </lineage>
</organism>
<sequence length="187" mass="20373">MADKKKADKKGADKSAEKAPGGRMKLIILIVILLLLLAGGGGAAYYFLWYGKSADESGDAVETETEATSEVQAEEGAPAAPVFGPLTYHELESFTVNLSPGSVRFLRANMTIATPNPEVIAAVDRHMPMLRNDILSVLAAQEFATLNTAEGKDTLREELRQTMVRLLARSREPSEIHDVLFNELIMQ</sequence>
<proteinExistence type="inferred from homology"/>